<dbReference type="SUPFAM" id="SSF109993">
    <property type="entry name" value="VPS9 domain"/>
    <property type="match status" value="1"/>
</dbReference>
<proteinExistence type="predicted"/>
<dbReference type="PANTHER" id="PTHR23101">
    <property type="entry name" value="RAB GDP/GTP EXCHANGE FACTOR"/>
    <property type="match status" value="1"/>
</dbReference>
<dbReference type="Pfam" id="PF02204">
    <property type="entry name" value="VPS9"/>
    <property type="match status" value="1"/>
</dbReference>
<evidence type="ECO:0000256" key="1">
    <source>
        <dbReference type="SAM" id="MobiDB-lite"/>
    </source>
</evidence>
<feature type="region of interest" description="Disordered" evidence="1">
    <location>
        <begin position="594"/>
        <end position="613"/>
    </location>
</feature>
<feature type="compositionally biased region" description="Polar residues" evidence="1">
    <location>
        <begin position="648"/>
        <end position="660"/>
    </location>
</feature>
<accession>A0A0C9Z3T3</accession>
<dbReference type="PANTHER" id="PTHR23101:SF25">
    <property type="entry name" value="GTPASE-ACTIVATING PROTEIN AND VPS9 DOMAIN-CONTAINING PROTEIN 1"/>
    <property type="match status" value="1"/>
</dbReference>
<name>A0A0C9Z3T3_9AGAM</name>
<dbReference type="Gene3D" id="1.20.1050.80">
    <property type="entry name" value="VPS9 domain"/>
    <property type="match status" value="1"/>
</dbReference>
<feature type="compositionally biased region" description="Polar residues" evidence="1">
    <location>
        <begin position="988"/>
        <end position="1001"/>
    </location>
</feature>
<feature type="region of interest" description="Disordered" evidence="1">
    <location>
        <begin position="450"/>
        <end position="478"/>
    </location>
</feature>
<feature type="domain" description="VPS9" evidence="2">
    <location>
        <begin position="512"/>
        <end position="736"/>
    </location>
</feature>
<reference evidence="3 4" key="1">
    <citation type="submission" date="2014-04" db="EMBL/GenBank/DDBJ databases">
        <authorList>
            <consortium name="DOE Joint Genome Institute"/>
            <person name="Kuo A."/>
            <person name="Kohler A."/>
            <person name="Costa M.D."/>
            <person name="Nagy L.G."/>
            <person name="Floudas D."/>
            <person name="Copeland A."/>
            <person name="Barry K.W."/>
            <person name="Cichocki N."/>
            <person name="Veneault-Fourrey C."/>
            <person name="LaButti K."/>
            <person name="Lindquist E.A."/>
            <person name="Lipzen A."/>
            <person name="Lundell T."/>
            <person name="Morin E."/>
            <person name="Murat C."/>
            <person name="Sun H."/>
            <person name="Tunlid A."/>
            <person name="Henrissat B."/>
            <person name="Grigoriev I.V."/>
            <person name="Hibbett D.S."/>
            <person name="Martin F."/>
            <person name="Nordberg H.P."/>
            <person name="Cantor M.N."/>
            <person name="Hua S.X."/>
        </authorList>
    </citation>
    <scope>NUCLEOTIDE SEQUENCE [LARGE SCALE GENOMIC DNA]</scope>
    <source>
        <strain evidence="3 4">441</strain>
    </source>
</reference>
<evidence type="ECO:0000313" key="4">
    <source>
        <dbReference type="Proteomes" id="UP000054018"/>
    </source>
</evidence>
<dbReference type="EMBL" id="KN833839">
    <property type="protein sequence ID" value="KIK17052.1"/>
    <property type="molecule type" value="Genomic_DNA"/>
</dbReference>
<feature type="compositionally biased region" description="Acidic residues" evidence="1">
    <location>
        <begin position="932"/>
        <end position="964"/>
    </location>
</feature>
<dbReference type="OrthoDB" id="10264848at2759"/>
<feature type="compositionally biased region" description="Polar residues" evidence="1">
    <location>
        <begin position="1018"/>
        <end position="1033"/>
    </location>
</feature>
<organism evidence="3 4">
    <name type="scientific">Pisolithus microcarpus 441</name>
    <dbReference type="NCBI Taxonomy" id="765257"/>
    <lineage>
        <taxon>Eukaryota</taxon>
        <taxon>Fungi</taxon>
        <taxon>Dikarya</taxon>
        <taxon>Basidiomycota</taxon>
        <taxon>Agaricomycotina</taxon>
        <taxon>Agaricomycetes</taxon>
        <taxon>Agaricomycetidae</taxon>
        <taxon>Boletales</taxon>
        <taxon>Sclerodermatineae</taxon>
        <taxon>Pisolithaceae</taxon>
        <taxon>Pisolithus</taxon>
    </lineage>
</organism>
<dbReference type="PROSITE" id="PS51205">
    <property type="entry name" value="VPS9"/>
    <property type="match status" value="1"/>
</dbReference>
<feature type="region of interest" description="Disordered" evidence="1">
    <location>
        <begin position="293"/>
        <end position="337"/>
    </location>
</feature>
<dbReference type="GO" id="GO:0031267">
    <property type="term" value="F:small GTPase binding"/>
    <property type="evidence" value="ECO:0007669"/>
    <property type="project" value="TreeGrafter"/>
</dbReference>
<dbReference type="Proteomes" id="UP000054018">
    <property type="component" value="Unassembled WGS sequence"/>
</dbReference>
<gene>
    <name evidence="3" type="ORF">PISMIDRAFT_15392</name>
</gene>
<protein>
    <recommendedName>
        <fullName evidence="2">VPS9 domain-containing protein</fullName>
    </recommendedName>
</protein>
<feature type="compositionally biased region" description="Low complexity" evidence="1">
    <location>
        <begin position="28"/>
        <end position="51"/>
    </location>
</feature>
<feature type="compositionally biased region" description="Low complexity" evidence="1">
    <location>
        <begin position="71"/>
        <end position="94"/>
    </location>
</feature>
<feature type="compositionally biased region" description="Low complexity" evidence="1">
    <location>
        <begin position="914"/>
        <end position="925"/>
    </location>
</feature>
<dbReference type="AlphaFoldDB" id="A0A0C9Z3T3"/>
<feature type="compositionally biased region" description="Polar residues" evidence="1">
    <location>
        <begin position="895"/>
        <end position="906"/>
    </location>
</feature>
<reference evidence="4" key="2">
    <citation type="submission" date="2015-01" db="EMBL/GenBank/DDBJ databases">
        <title>Evolutionary Origins and Diversification of the Mycorrhizal Mutualists.</title>
        <authorList>
            <consortium name="DOE Joint Genome Institute"/>
            <consortium name="Mycorrhizal Genomics Consortium"/>
            <person name="Kohler A."/>
            <person name="Kuo A."/>
            <person name="Nagy L.G."/>
            <person name="Floudas D."/>
            <person name="Copeland A."/>
            <person name="Barry K.W."/>
            <person name="Cichocki N."/>
            <person name="Veneault-Fourrey C."/>
            <person name="LaButti K."/>
            <person name="Lindquist E.A."/>
            <person name="Lipzen A."/>
            <person name="Lundell T."/>
            <person name="Morin E."/>
            <person name="Murat C."/>
            <person name="Riley R."/>
            <person name="Ohm R."/>
            <person name="Sun H."/>
            <person name="Tunlid A."/>
            <person name="Henrissat B."/>
            <person name="Grigoriev I.V."/>
            <person name="Hibbett D.S."/>
            <person name="Martin F."/>
        </authorList>
    </citation>
    <scope>NUCLEOTIDE SEQUENCE [LARGE SCALE GENOMIC DNA]</scope>
    <source>
        <strain evidence="4">441</strain>
    </source>
</reference>
<dbReference type="InterPro" id="IPR003123">
    <property type="entry name" value="VPS9"/>
</dbReference>
<dbReference type="GO" id="GO:0030139">
    <property type="term" value="C:endocytic vesicle"/>
    <property type="evidence" value="ECO:0007669"/>
    <property type="project" value="TreeGrafter"/>
</dbReference>
<feature type="region of interest" description="Disordered" evidence="1">
    <location>
        <begin position="1"/>
        <end position="94"/>
    </location>
</feature>
<feature type="compositionally biased region" description="Pro residues" evidence="1">
    <location>
        <begin position="603"/>
        <end position="613"/>
    </location>
</feature>
<dbReference type="InterPro" id="IPR045046">
    <property type="entry name" value="Vps9-like"/>
</dbReference>
<dbReference type="GO" id="GO:0005829">
    <property type="term" value="C:cytosol"/>
    <property type="evidence" value="ECO:0007669"/>
    <property type="project" value="TreeGrafter"/>
</dbReference>
<feature type="compositionally biased region" description="Polar residues" evidence="1">
    <location>
        <begin position="12"/>
        <end position="27"/>
    </location>
</feature>
<feature type="compositionally biased region" description="Low complexity" evidence="1">
    <location>
        <begin position="298"/>
        <end position="333"/>
    </location>
</feature>
<dbReference type="GO" id="GO:0016192">
    <property type="term" value="P:vesicle-mediated transport"/>
    <property type="evidence" value="ECO:0007669"/>
    <property type="project" value="InterPro"/>
</dbReference>
<feature type="region of interest" description="Disordered" evidence="1">
    <location>
        <begin position="648"/>
        <end position="671"/>
    </location>
</feature>
<feature type="compositionally biased region" description="Pro residues" evidence="1">
    <location>
        <begin position="258"/>
        <end position="277"/>
    </location>
</feature>
<evidence type="ECO:0000313" key="3">
    <source>
        <dbReference type="EMBL" id="KIK17052.1"/>
    </source>
</evidence>
<keyword evidence="4" id="KW-1185">Reference proteome</keyword>
<dbReference type="GO" id="GO:0005085">
    <property type="term" value="F:guanyl-nucleotide exchange factor activity"/>
    <property type="evidence" value="ECO:0007669"/>
    <property type="project" value="InterPro"/>
</dbReference>
<feature type="region of interest" description="Disordered" evidence="1">
    <location>
        <begin position="258"/>
        <end position="278"/>
    </location>
</feature>
<feature type="region of interest" description="Disordered" evidence="1">
    <location>
        <begin position="891"/>
        <end position="1041"/>
    </location>
</feature>
<dbReference type="InterPro" id="IPR037191">
    <property type="entry name" value="VPS9_dom_sf"/>
</dbReference>
<sequence>MSVRRDFPATSIGRSQTANIARTNSRESLTAHPLLSSPSLPSTSTPTTDLTVAQSSNQKYVRYTPRQRPLSSGSAVQPVVSGSPQQPQTQGGAATGKLQMMNLKAAAQDIGLDSASIGWAILEKISYEGDTSGDWVEIWNAITKGKASLLLPLEQSTGHEKITPEFVQDHIIVYNTHSRDDTPIITLSGLRGQLVNDVLTLRSTIPLTTKQLQELFVSPSSSRTSLLSALPPLPIYPPESSYPTFSVPSYASLPFPPHATKPPLPPRPNPRLAPSQPPSRLSMPFASFFGQKPPTAVASTSTPQHSGSSSAHVSGALSSSTPQSSALTTTTTTDIDPPLEVSAFTIGAAISHQDVATEIIAALNGEIAVSLNDQPPWVVDRVQTFASPLLPFVRAPSGGKKKLQDLVGSPGRIKYVVNHTHPGTPEELSHKFQEFYSAMTAELHKERLSTECEERKESISSEHGDKLEQADGNEKEMEEREIRIRDVLETVEATLCSLLYDRLFLPTGSDDASHDEALSSRIAALNVLDLGLEHLDVDVGSAKPEELIAVIRACGETLAQLDLASRAPRDKATVLVSAHKIIVEGLSKIPPLRLKGGEGLKTTPPPAKPPPLSPTFEPGNAPQVFVTSPTDIESDHRHPTQIAESALFQQSPKLENTTLPTPVPESKDTPTPVSGDVLLPLLIFSVVKANPSRLVSHLLFTQRFRNQTFGGEEGYCLINLMAVAEFLENVDLDALGLKDSQKVISAAELTPIPIMRAATATTPTTPEAAPFFIGTPSSLRGRVEQGVDAIAGSANKVITGVFDTSFGVLRALIPGQRIVDAETEPNKAVVRTAGEAPTKAATDTDHLEPSMATTSSPLSPLVAGAGAWGSGVNILRRDSGFSLAGLAASLPGAQGTRSRASSNVDTIGQRELVEVSSRPSSVKSSSGRDAEGAEDTSGDNEESGEEEEEEEEDEGEEDEEEGEEVHDTRSIKSFESMMSDSRKKRRTAINTSTRKSLTDRLSNMPGLSRLSHHEGSKAPTTVRGSTLTTSNASLPFPPPNRRFVECEEGDLRVSEVGELLREYQRLVEAIRSVGGFEE</sequence>
<dbReference type="HOGENOM" id="CLU_009189_0_0_1"/>
<evidence type="ECO:0000259" key="2">
    <source>
        <dbReference type="PROSITE" id="PS51205"/>
    </source>
</evidence>
<feature type="region of interest" description="Disordered" evidence="1">
    <location>
        <begin position="832"/>
        <end position="856"/>
    </location>
</feature>
<dbReference type="STRING" id="765257.A0A0C9Z3T3"/>